<keyword evidence="5" id="KW-0378">Hydrolase</keyword>
<dbReference type="EMBL" id="BOVJ01000226">
    <property type="protein sequence ID" value="GIQ66907.1"/>
    <property type="molecule type" value="Genomic_DNA"/>
</dbReference>
<dbReference type="SUPFAM" id="SSF51445">
    <property type="entry name" value="(Trans)glycosidases"/>
    <property type="match status" value="1"/>
</dbReference>
<evidence type="ECO:0000256" key="6">
    <source>
        <dbReference type="ARBA" id="ARBA00023295"/>
    </source>
</evidence>
<dbReference type="InterPro" id="IPR016286">
    <property type="entry name" value="FUC_metazoa-typ"/>
</dbReference>
<evidence type="ECO:0000256" key="2">
    <source>
        <dbReference type="ARBA" id="ARBA00007951"/>
    </source>
</evidence>
<comment type="caution">
    <text evidence="8">The sequence shown here is derived from an EMBL/GenBank/DDBJ whole genome shotgun (WGS) entry which is preliminary data.</text>
</comment>
<evidence type="ECO:0000256" key="5">
    <source>
        <dbReference type="ARBA" id="ARBA00022801"/>
    </source>
</evidence>
<evidence type="ECO:0000313" key="8">
    <source>
        <dbReference type="EMBL" id="GIQ66907.1"/>
    </source>
</evidence>
<comment type="function">
    <text evidence="1">Alpha-L-fucosidase is responsible for hydrolyzing the alpha-1,6-linked fucose joined to the reducing-end N-acetylglucosamine of the carbohydrate moieties of glycoproteins.</text>
</comment>
<keyword evidence="4" id="KW-0732">Signal</keyword>
<evidence type="ECO:0000256" key="1">
    <source>
        <dbReference type="ARBA" id="ARBA00004071"/>
    </source>
</evidence>
<accession>A0ABQ4NFE6</accession>
<protein>
    <recommendedName>
        <fullName evidence="3">alpha-L-fucosidase</fullName>
        <ecNumber evidence="3">3.2.1.51</ecNumber>
    </recommendedName>
</protein>
<gene>
    <name evidence="8" type="ORF">PACILC2_54750</name>
</gene>
<dbReference type="PRINTS" id="PR00741">
    <property type="entry name" value="GLHYDRLASE29"/>
</dbReference>
<keyword evidence="6" id="KW-0326">Glycosidase</keyword>
<dbReference type="SMART" id="SM00812">
    <property type="entry name" value="Alpha_L_fucos"/>
    <property type="match status" value="1"/>
</dbReference>
<evidence type="ECO:0000259" key="7">
    <source>
        <dbReference type="Pfam" id="PF01120"/>
    </source>
</evidence>
<dbReference type="Pfam" id="PF01120">
    <property type="entry name" value="Alpha_L_fucos"/>
    <property type="match status" value="1"/>
</dbReference>
<dbReference type="Proteomes" id="UP000680304">
    <property type="component" value="Unassembled WGS sequence"/>
</dbReference>
<dbReference type="Gene3D" id="3.20.20.80">
    <property type="entry name" value="Glycosidases"/>
    <property type="match status" value="1"/>
</dbReference>
<dbReference type="RefSeq" id="WP_213531547.1">
    <property type="nucleotide sequence ID" value="NZ_BOVJ01000226.1"/>
</dbReference>
<dbReference type="InterPro" id="IPR017853">
    <property type="entry name" value="GH"/>
</dbReference>
<dbReference type="PANTHER" id="PTHR10030:SF37">
    <property type="entry name" value="ALPHA-L-FUCOSIDASE-RELATED"/>
    <property type="match status" value="1"/>
</dbReference>
<sequence>MSKNDMAGKQDQVVEHGVHNYSAEEEWVKPENPLLLERLEWFKDQKLGLMMHWGPYSQLGIVESWALSDKDAEWSRDGIDWDVDAEELKRQYFGLNRTFNPVRFQPELWADLAAENGFKYLNFTTKHHDGFCMWDTRTTDYRITGPDCPFHTHKHADICKRLFDAFRARGLGISAYFSKADWHTPYYWAPGMERGTFTARGPSYDPQDCPWLWEKFVRFTHEQIMELMTRYGRIDILWLDAGWVCAQNGQDIRLGEVVEKARSIQPWLLTADRTVGGPYENIITPEQTLPERPLNVPWESCITMGTSFSFRYEDQYKSVRQLIHLLIEIVAKGGNLALNIGPQPDGRLPETAISRMKGMGEWLKAYGEAIYGTRACAPYSAGNCHFTKKGDVTYAFYLYKEGDEIVPEELHIPIRGDFGKVGLVGGRDGLEHRRTDNGIAVRMPEEQRHGQTPIAHVFRLQ</sequence>
<organism evidence="8 9">
    <name type="scientific">Paenibacillus cisolokensis</name>
    <dbReference type="NCBI Taxonomy" id="1658519"/>
    <lineage>
        <taxon>Bacteria</taxon>
        <taxon>Bacillati</taxon>
        <taxon>Bacillota</taxon>
        <taxon>Bacilli</taxon>
        <taxon>Bacillales</taxon>
        <taxon>Paenibacillaceae</taxon>
        <taxon>Paenibacillus</taxon>
    </lineage>
</organism>
<dbReference type="PIRSF" id="PIRSF001092">
    <property type="entry name" value="Alpha-L-fucosidase"/>
    <property type="match status" value="1"/>
</dbReference>
<proteinExistence type="inferred from homology"/>
<dbReference type="PANTHER" id="PTHR10030">
    <property type="entry name" value="ALPHA-L-FUCOSIDASE"/>
    <property type="match status" value="1"/>
</dbReference>
<dbReference type="InterPro" id="IPR057739">
    <property type="entry name" value="Glyco_hydro_29_N"/>
</dbReference>
<keyword evidence="9" id="KW-1185">Reference proteome</keyword>
<dbReference type="EC" id="3.2.1.51" evidence="3"/>
<evidence type="ECO:0000256" key="4">
    <source>
        <dbReference type="ARBA" id="ARBA00022729"/>
    </source>
</evidence>
<reference evidence="8 9" key="1">
    <citation type="submission" date="2021-04" db="EMBL/GenBank/DDBJ databases">
        <title>Draft genome sequence of Paenibacillus cisolokensis, LC2-13A.</title>
        <authorList>
            <person name="Uke A."/>
            <person name="Chhe C."/>
            <person name="Baramee S."/>
            <person name="Kosugi A."/>
        </authorList>
    </citation>
    <scope>NUCLEOTIDE SEQUENCE [LARGE SCALE GENOMIC DNA]</scope>
    <source>
        <strain evidence="8 9">LC2-13A</strain>
    </source>
</reference>
<feature type="domain" description="Glycoside hydrolase family 29 N-terminal" evidence="7">
    <location>
        <begin position="39"/>
        <end position="368"/>
    </location>
</feature>
<dbReference type="InterPro" id="IPR000933">
    <property type="entry name" value="Glyco_hydro_29"/>
</dbReference>
<comment type="similarity">
    <text evidence="2">Belongs to the glycosyl hydrolase 29 family.</text>
</comment>
<evidence type="ECO:0000313" key="9">
    <source>
        <dbReference type="Proteomes" id="UP000680304"/>
    </source>
</evidence>
<name>A0ABQ4NFE6_9BACL</name>
<evidence type="ECO:0000256" key="3">
    <source>
        <dbReference type="ARBA" id="ARBA00012662"/>
    </source>
</evidence>